<feature type="non-terminal residue" evidence="4">
    <location>
        <position position="66"/>
    </location>
</feature>
<dbReference type="Proteomes" id="UP000676336">
    <property type="component" value="Unassembled WGS sequence"/>
</dbReference>
<name>A0A8S3B104_9BILA</name>
<dbReference type="AlphaFoldDB" id="A0A8S3B104"/>
<evidence type="ECO:0000313" key="5">
    <source>
        <dbReference type="Proteomes" id="UP000676336"/>
    </source>
</evidence>
<reference evidence="4" key="1">
    <citation type="submission" date="2021-02" db="EMBL/GenBank/DDBJ databases">
        <authorList>
            <person name="Nowell W R."/>
        </authorList>
    </citation>
    <scope>NUCLEOTIDE SEQUENCE</scope>
</reference>
<gene>
    <name evidence="1" type="ORF">BYL167_LOCUS26465</name>
    <name evidence="2" type="ORF">GIL414_LOCUS30087</name>
    <name evidence="3" type="ORF">SMN809_LOCUS41075</name>
    <name evidence="4" type="ORF">SMN809_LOCUS45549</name>
</gene>
<dbReference type="EMBL" id="CAJOBI010114892">
    <property type="protein sequence ID" value="CAF4650352.1"/>
    <property type="molecule type" value="Genomic_DNA"/>
</dbReference>
<evidence type="ECO:0000313" key="3">
    <source>
        <dbReference type="EMBL" id="CAF4650352.1"/>
    </source>
</evidence>
<protein>
    <submittedName>
        <fullName evidence="4">Uncharacterized protein</fullName>
    </submittedName>
</protein>
<organism evidence="4 5">
    <name type="scientific">Rotaria magnacalcarata</name>
    <dbReference type="NCBI Taxonomy" id="392030"/>
    <lineage>
        <taxon>Eukaryota</taxon>
        <taxon>Metazoa</taxon>
        <taxon>Spiralia</taxon>
        <taxon>Gnathifera</taxon>
        <taxon>Rotifera</taxon>
        <taxon>Eurotatoria</taxon>
        <taxon>Bdelloidea</taxon>
        <taxon>Philodinida</taxon>
        <taxon>Philodinidae</taxon>
        <taxon>Rotaria</taxon>
    </lineage>
</organism>
<accession>A0A8S3B104</accession>
<dbReference type="EMBL" id="CAJOBJ010056570">
    <property type="protein sequence ID" value="CAF4399408.1"/>
    <property type="molecule type" value="Genomic_DNA"/>
</dbReference>
<proteinExistence type="predicted"/>
<dbReference type="Proteomes" id="UP000681967">
    <property type="component" value="Unassembled WGS sequence"/>
</dbReference>
<evidence type="ECO:0000313" key="2">
    <source>
        <dbReference type="EMBL" id="CAF4399408.1"/>
    </source>
</evidence>
<comment type="caution">
    <text evidence="4">The sequence shown here is derived from an EMBL/GenBank/DDBJ whole genome shotgun (WGS) entry which is preliminary data.</text>
</comment>
<dbReference type="EMBL" id="CAJOBI010139553">
    <property type="protein sequence ID" value="CAF4761290.1"/>
    <property type="molecule type" value="Genomic_DNA"/>
</dbReference>
<sequence>MLDKKRQYERLSRSIYSSEYYTQRWNELLKSYKQGYLTHAEWAQQNYQLFCLKTLYSQAVKREQTH</sequence>
<evidence type="ECO:0000313" key="4">
    <source>
        <dbReference type="EMBL" id="CAF4761290.1"/>
    </source>
</evidence>
<evidence type="ECO:0000313" key="1">
    <source>
        <dbReference type="EMBL" id="CAF4274877.1"/>
    </source>
</evidence>
<dbReference type="Proteomes" id="UP000681720">
    <property type="component" value="Unassembled WGS sequence"/>
</dbReference>
<dbReference type="EMBL" id="CAJOBH010030538">
    <property type="protein sequence ID" value="CAF4274877.1"/>
    <property type="molecule type" value="Genomic_DNA"/>
</dbReference>